<evidence type="ECO:0000256" key="1">
    <source>
        <dbReference type="SAM" id="MobiDB-lite"/>
    </source>
</evidence>
<dbReference type="KEGG" id="smic:SmB9_18850"/>
<dbReference type="EMBL" id="AP018711">
    <property type="protein sequence ID" value="BBE34227.1"/>
    <property type="molecule type" value="Genomic_DNA"/>
</dbReference>
<gene>
    <name evidence="2" type="ORF">SmB9_18850</name>
</gene>
<proteinExistence type="predicted"/>
<protein>
    <submittedName>
        <fullName evidence="2">Uncharacterized protein</fullName>
    </submittedName>
</protein>
<sequence>MPKVERREQQQQPAEHRPYEIGRHPRQQHGEKPDKPREQFHDPRERRDRRAAAPTATAQREGGKQRHKLERAERPPARIARGTPAHDRASLRQARRDKRKEAADDGTGKKPAGQKQSGVSDNRQDRASLYCRKSVMHPA</sequence>
<dbReference type="AlphaFoldDB" id="A0AAD1G0U2"/>
<feature type="compositionally biased region" description="Basic and acidic residues" evidence="1">
    <location>
        <begin position="99"/>
        <end position="108"/>
    </location>
</feature>
<feature type="region of interest" description="Disordered" evidence="1">
    <location>
        <begin position="1"/>
        <end position="139"/>
    </location>
</feature>
<accession>A0AAD1G0U2</accession>
<dbReference type="Proteomes" id="UP000275727">
    <property type="component" value="Chromosome"/>
</dbReference>
<evidence type="ECO:0000313" key="3">
    <source>
        <dbReference type="Proteomes" id="UP000275727"/>
    </source>
</evidence>
<organism evidence="2 3">
    <name type="scientific">Sphingosinicella microcystinivorans</name>
    <dbReference type="NCBI Taxonomy" id="335406"/>
    <lineage>
        <taxon>Bacteria</taxon>
        <taxon>Pseudomonadati</taxon>
        <taxon>Pseudomonadota</taxon>
        <taxon>Alphaproteobacteria</taxon>
        <taxon>Sphingomonadales</taxon>
        <taxon>Sphingosinicellaceae</taxon>
        <taxon>Sphingosinicella</taxon>
    </lineage>
</organism>
<evidence type="ECO:0000313" key="2">
    <source>
        <dbReference type="EMBL" id="BBE34227.1"/>
    </source>
</evidence>
<feature type="compositionally biased region" description="Basic and acidic residues" evidence="1">
    <location>
        <begin position="1"/>
        <end position="51"/>
    </location>
</feature>
<name>A0AAD1G0U2_SPHMI</name>
<reference evidence="2 3" key="1">
    <citation type="submission" date="2018-06" db="EMBL/GenBank/DDBJ databases">
        <title>Complete Genome Sequence of the Microcystin-Degrading Bacterium Sphingosinicella microcystinivorans Strain B-9.</title>
        <authorList>
            <person name="Jin H."/>
            <person name="Nishizawa T."/>
            <person name="Guo Y."/>
            <person name="Nishizawa A."/>
            <person name="Park H."/>
            <person name="Kato H."/>
            <person name="Tsuji K."/>
            <person name="Harada K."/>
        </authorList>
    </citation>
    <scope>NUCLEOTIDE SEQUENCE [LARGE SCALE GENOMIC DNA]</scope>
    <source>
        <strain evidence="2 3">B9</strain>
    </source>
</reference>